<reference evidence="4" key="2">
    <citation type="submission" date="2020-04" db="EMBL/GenBank/DDBJ databases">
        <authorList>
            <consortium name="NCBI Genome Project"/>
        </authorList>
    </citation>
    <scope>NUCLEOTIDE SEQUENCE</scope>
    <source>
        <strain evidence="4">CBS 342.82</strain>
    </source>
</reference>
<dbReference type="GO" id="GO:0006281">
    <property type="term" value="P:DNA repair"/>
    <property type="evidence" value="ECO:0007669"/>
    <property type="project" value="InterPro"/>
</dbReference>
<name>A0A6J3MD95_9PEZI</name>
<evidence type="ECO:0000313" key="4">
    <source>
        <dbReference type="RefSeq" id="XP_033463021.1"/>
    </source>
</evidence>
<reference evidence="4" key="1">
    <citation type="submission" date="2020-01" db="EMBL/GenBank/DDBJ databases">
        <authorList>
            <consortium name="DOE Joint Genome Institute"/>
            <person name="Haridas S."/>
            <person name="Albert R."/>
            <person name="Binder M."/>
            <person name="Bloem J."/>
            <person name="Labutti K."/>
            <person name="Salamov A."/>
            <person name="Andreopoulos B."/>
            <person name="Baker S.E."/>
            <person name="Barry K."/>
            <person name="Bills G."/>
            <person name="Bluhm B.H."/>
            <person name="Cannon C."/>
            <person name="Castanera R."/>
            <person name="Culley D.E."/>
            <person name="Daum C."/>
            <person name="Ezra D."/>
            <person name="Gonzalez J.B."/>
            <person name="Henrissat B."/>
            <person name="Kuo A."/>
            <person name="Liang C."/>
            <person name="Lipzen A."/>
            <person name="Lutzoni F."/>
            <person name="Magnuson J."/>
            <person name="Mondo S."/>
            <person name="Nolan M."/>
            <person name="Ohm R."/>
            <person name="Pangilinan J."/>
            <person name="Park H.-J."/>
            <person name="Ramirez L."/>
            <person name="Alfaro M."/>
            <person name="Sun H."/>
            <person name="Tritt A."/>
            <person name="Yoshinaga Y."/>
            <person name="Zwiers L.-H."/>
            <person name="Turgeon B.G."/>
            <person name="Goodwin S.B."/>
            <person name="Spatafora J.W."/>
            <person name="Crous P.W."/>
            <person name="Grigoriev I.V."/>
        </authorList>
    </citation>
    <scope>NUCLEOTIDE SEQUENCE</scope>
    <source>
        <strain evidence="4">CBS 342.82</strain>
    </source>
</reference>
<dbReference type="GeneID" id="54361701"/>
<evidence type="ECO:0000256" key="1">
    <source>
        <dbReference type="ARBA" id="ARBA00022763"/>
    </source>
</evidence>
<organism evidence="4">
    <name type="scientific">Dissoconium aciculare CBS 342.82</name>
    <dbReference type="NCBI Taxonomy" id="1314786"/>
    <lineage>
        <taxon>Eukaryota</taxon>
        <taxon>Fungi</taxon>
        <taxon>Dikarya</taxon>
        <taxon>Ascomycota</taxon>
        <taxon>Pezizomycotina</taxon>
        <taxon>Dothideomycetes</taxon>
        <taxon>Dothideomycetidae</taxon>
        <taxon>Mycosphaerellales</taxon>
        <taxon>Dissoconiaceae</taxon>
        <taxon>Dissoconium</taxon>
    </lineage>
</organism>
<dbReference type="PANTHER" id="PTHR42942">
    <property type="entry name" value="6-O-METHYLGUANINE DNA METHYLTRANSFERASE"/>
    <property type="match status" value="1"/>
</dbReference>
<reference evidence="4" key="3">
    <citation type="submission" date="2025-08" db="UniProtKB">
        <authorList>
            <consortium name="RefSeq"/>
        </authorList>
    </citation>
    <scope>IDENTIFICATION</scope>
    <source>
        <strain evidence="4">CBS 342.82</strain>
    </source>
</reference>
<gene>
    <name evidence="4" type="ORF">K489DRAFT_376380</name>
</gene>
<protein>
    <submittedName>
        <fullName evidence="4">DNA binding methylated-DNA--cysteine S-methyltransferase</fullName>
    </submittedName>
</protein>
<dbReference type="Pfam" id="PF01035">
    <property type="entry name" value="DNA_binding_1"/>
    <property type="match status" value="1"/>
</dbReference>
<dbReference type="Proteomes" id="UP000504637">
    <property type="component" value="Unplaced"/>
</dbReference>
<sequence length="135" mass="15064">MPRSDEAAAWYTMVYRAVQEVPHGKVTSYGHIAMLLGYREQPRQVGMCLKYLPSAADQPDARYNSDTVPWQRVINSKGVISNRGGNGAQRQESALALEGVQVERSSLGERIVDFDLYGWFPDQLPSEARGDEESS</sequence>
<dbReference type="AlphaFoldDB" id="A0A6J3MD95"/>
<keyword evidence="3" id="KW-1185">Reference proteome</keyword>
<dbReference type="Gene3D" id="1.10.10.10">
    <property type="entry name" value="Winged helix-like DNA-binding domain superfamily/Winged helix DNA-binding domain"/>
    <property type="match status" value="1"/>
</dbReference>
<dbReference type="InterPro" id="IPR052520">
    <property type="entry name" value="ATL_DNA_repair"/>
</dbReference>
<proteinExistence type="predicted"/>
<dbReference type="OrthoDB" id="2548197at2759"/>
<dbReference type="GO" id="GO:0003824">
    <property type="term" value="F:catalytic activity"/>
    <property type="evidence" value="ECO:0007669"/>
    <property type="project" value="InterPro"/>
</dbReference>
<evidence type="ECO:0000259" key="2">
    <source>
        <dbReference type="Pfam" id="PF01035"/>
    </source>
</evidence>
<dbReference type="RefSeq" id="XP_033463021.1">
    <property type="nucleotide sequence ID" value="XM_033603901.1"/>
</dbReference>
<evidence type="ECO:0000313" key="3">
    <source>
        <dbReference type="Proteomes" id="UP000504637"/>
    </source>
</evidence>
<dbReference type="InterPro" id="IPR036388">
    <property type="entry name" value="WH-like_DNA-bd_sf"/>
</dbReference>
<accession>A0A6J3MD95</accession>
<feature type="domain" description="Methylated-DNA-[protein]-cysteine S-methyltransferase DNA binding" evidence="2">
    <location>
        <begin position="11"/>
        <end position="100"/>
    </location>
</feature>
<dbReference type="SUPFAM" id="SSF46767">
    <property type="entry name" value="Methylated DNA-protein cysteine methyltransferase, C-terminal domain"/>
    <property type="match status" value="1"/>
</dbReference>
<dbReference type="PANTHER" id="PTHR42942:SF1">
    <property type="entry name" value="ALKYLTRANSFERASE-LIKE PROTEIN 1"/>
    <property type="match status" value="1"/>
</dbReference>
<dbReference type="InterPro" id="IPR014048">
    <property type="entry name" value="MethylDNA_cys_MeTrfase_DNA-bd"/>
</dbReference>
<dbReference type="CDD" id="cd06445">
    <property type="entry name" value="ATase"/>
    <property type="match status" value="1"/>
</dbReference>
<dbReference type="InterPro" id="IPR036217">
    <property type="entry name" value="MethylDNA_cys_MeTrfase_DNAb"/>
</dbReference>
<keyword evidence="1" id="KW-0227">DNA damage</keyword>